<comment type="subcellular location">
    <subcellularLocation>
        <location evidence="1">Nucleus</location>
    </subcellularLocation>
</comment>
<dbReference type="PROSITE" id="PS00463">
    <property type="entry name" value="ZN2_CY6_FUNGAL_1"/>
    <property type="match status" value="1"/>
</dbReference>
<dbReference type="Proteomes" id="UP001203852">
    <property type="component" value="Unassembled WGS sequence"/>
</dbReference>
<dbReference type="GO" id="GO:0003677">
    <property type="term" value="F:DNA binding"/>
    <property type="evidence" value="ECO:0007669"/>
    <property type="project" value="UniProtKB-KW"/>
</dbReference>
<gene>
    <name evidence="9" type="ORF">EDD36DRAFT_39623</name>
</gene>
<dbReference type="InterPro" id="IPR001138">
    <property type="entry name" value="Zn2Cys6_DnaBD"/>
</dbReference>
<name>A0AAN6IIS1_9EURO</name>
<comment type="caution">
    <text evidence="9">The sequence shown here is derived from an EMBL/GenBank/DDBJ whole genome shotgun (WGS) entry which is preliminary data.</text>
</comment>
<evidence type="ECO:0000256" key="1">
    <source>
        <dbReference type="ARBA" id="ARBA00004123"/>
    </source>
</evidence>
<dbReference type="SUPFAM" id="SSF57701">
    <property type="entry name" value="Zn2/Cys6 DNA-binding domain"/>
    <property type="match status" value="1"/>
</dbReference>
<feature type="region of interest" description="Disordered" evidence="7">
    <location>
        <begin position="53"/>
        <end position="76"/>
    </location>
</feature>
<evidence type="ECO:0000313" key="9">
    <source>
        <dbReference type="EMBL" id="KAI1618700.1"/>
    </source>
</evidence>
<dbReference type="GO" id="GO:0000981">
    <property type="term" value="F:DNA-binding transcription factor activity, RNA polymerase II-specific"/>
    <property type="evidence" value="ECO:0007669"/>
    <property type="project" value="InterPro"/>
</dbReference>
<accession>A0AAN6IIS1</accession>
<evidence type="ECO:0000256" key="2">
    <source>
        <dbReference type="ARBA" id="ARBA00022723"/>
    </source>
</evidence>
<dbReference type="PANTHER" id="PTHR47338:SF16">
    <property type="entry name" value="TRANSCRIPTION FACTOR, PUTATIVE (AFU_ORTHOLOGUE AFUA_2G09360)-RELATED"/>
    <property type="match status" value="1"/>
</dbReference>
<keyword evidence="10" id="KW-1185">Reference proteome</keyword>
<proteinExistence type="predicted"/>
<evidence type="ECO:0000256" key="4">
    <source>
        <dbReference type="ARBA" id="ARBA00023125"/>
    </source>
</evidence>
<dbReference type="GO" id="GO:0008270">
    <property type="term" value="F:zinc ion binding"/>
    <property type="evidence" value="ECO:0007669"/>
    <property type="project" value="InterPro"/>
</dbReference>
<dbReference type="CDD" id="cd12148">
    <property type="entry name" value="fungal_TF_MHR"/>
    <property type="match status" value="1"/>
</dbReference>
<sequence length="471" mass="52958">MRIPTACAQCRRAKRRCIRLKASDTCGSCQQRQWPCEGKLQTQPVAQRPLVPRSIATASPPRGSSQNCGRQTRPRPTLSLGTAIELVDLYLEKFHGRPHSLFHPGTLRSQVRTGTLQDALLYAICAIGCKFSANPDTRSRGPDLRMDAKHLLQADISNICLDNIQACMLITTLSVGHGDSPSAALFFRIATAMAEVMGLNTPVTEGSVMDREVRRRVWWSLYLSDMWCMIGQGLHSQLSDVRVRIELPVNDRTFMSLHSEQTTIIFPLEHGIWAQMMTLVPLFEPIHNINLHVAKGESHSTGLDQRVDQLVQKLEDWKNSLPLDAQMNQENLHRQQKRGLGGLLISIHLAYHHYSTLLYFRYLEVRRPASSTDRTYIARCKTHASSFSSLLSVSRQLKGCDVVHPTVGHMATVSSSVLVHTLLFGELDELETVRQELNANFEALTELAQYWPATSAMVCAVHRRFRMKSSV</sequence>
<keyword evidence="3" id="KW-0805">Transcription regulation</keyword>
<keyword evidence="5" id="KW-0804">Transcription</keyword>
<protein>
    <submittedName>
        <fullName evidence="9">Fungal-specific transcription factor domain-containing protein</fullName>
    </submittedName>
</protein>
<dbReference type="EMBL" id="MU404350">
    <property type="protein sequence ID" value="KAI1618700.1"/>
    <property type="molecule type" value="Genomic_DNA"/>
</dbReference>
<evidence type="ECO:0000256" key="7">
    <source>
        <dbReference type="SAM" id="MobiDB-lite"/>
    </source>
</evidence>
<evidence type="ECO:0000256" key="3">
    <source>
        <dbReference type="ARBA" id="ARBA00023015"/>
    </source>
</evidence>
<dbReference type="InterPro" id="IPR036864">
    <property type="entry name" value="Zn2-C6_fun-type_DNA-bd_sf"/>
</dbReference>
<feature type="domain" description="Zn(2)-C6 fungal-type" evidence="8">
    <location>
        <begin position="6"/>
        <end position="36"/>
    </location>
</feature>
<dbReference type="GO" id="GO:0005634">
    <property type="term" value="C:nucleus"/>
    <property type="evidence" value="ECO:0007669"/>
    <property type="project" value="UniProtKB-SubCell"/>
</dbReference>
<dbReference type="SMART" id="SM00906">
    <property type="entry name" value="Fungal_trans"/>
    <property type="match status" value="1"/>
</dbReference>
<dbReference type="GO" id="GO:0006351">
    <property type="term" value="P:DNA-templated transcription"/>
    <property type="evidence" value="ECO:0007669"/>
    <property type="project" value="InterPro"/>
</dbReference>
<dbReference type="SMART" id="SM00066">
    <property type="entry name" value="GAL4"/>
    <property type="match status" value="1"/>
</dbReference>
<dbReference type="Pfam" id="PF04082">
    <property type="entry name" value="Fungal_trans"/>
    <property type="match status" value="1"/>
</dbReference>
<keyword evidence="6" id="KW-0539">Nucleus</keyword>
<evidence type="ECO:0000313" key="10">
    <source>
        <dbReference type="Proteomes" id="UP001203852"/>
    </source>
</evidence>
<evidence type="ECO:0000256" key="6">
    <source>
        <dbReference type="ARBA" id="ARBA00023242"/>
    </source>
</evidence>
<dbReference type="PANTHER" id="PTHR47338">
    <property type="entry name" value="ZN(II)2CYS6 TRANSCRIPTION FACTOR (EUROFUNG)-RELATED"/>
    <property type="match status" value="1"/>
</dbReference>
<reference evidence="9" key="1">
    <citation type="journal article" date="2022" name="bioRxiv">
        <title>Deciphering the potential niche of two novel black yeast fungi from a biological soil crust based on their genomes, phenotypes, and melanin regulation.</title>
        <authorList>
            <consortium name="DOE Joint Genome Institute"/>
            <person name="Carr E.C."/>
            <person name="Barton Q."/>
            <person name="Grambo S."/>
            <person name="Sullivan M."/>
            <person name="Renfro C.M."/>
            <person name="Kuo A."/>
            <person name="Pangilinan J."/>
            <person name="Lipzen A."/>
            <person name="Keymanesh K."/>
            <person name="Savage E."/>
            <person name="Barry K."/>
            <person name="Grigoriev I.V."/>
            <person name="Riekhof W.R."/>
            <person name="Harris S.S."/>
        </authorList>
    </citation>
    <scope>NUCLEOTIDE SEQUENCE</scope>
    <source>
        <strain evidence="9">JF 03-4F</strain>
    </source>
</reference>
<dbReference type="InterPro" id="IPR050815">
    <property type="entry name" value="TF_fung"/>
</dbReference>
<evidence type="ECO:0000256" key="5">
    <source>
        <dbReference type="ARBA" id="ARBA00023163"/>
    </source>
</evidence>
<dbReference type="InterPro" id="IPR007219">
    <property type="entry name" value="XnlR_reg_dom"/>
</dbReference>
<dbReference type="AlphaFoldDB" id="A0AAN6IIS1"/>
<evidence type="ECO:0000259" key="8">
    <source>
        <dbReference type="PROSITE" id="PS00463"/>
    </source>
</evidence>
<organism evidence="9 10">
    <name type="scientific">Exophiala viscosa</name>
    <dbReference type="NCBI Taxonomy" id="2486360"/>
    <lineage>
        <taxon>Eukaryota</taxon>
        <taxon>Fungi</taxon>
        <taxon>Dikarya</taxon>
        <taxon>Ascomycota</taxon>
        <taxon>Pezizomycotina</taxon>
        <taxon>Eurotiomycetes</taxon>
        <taxon>Chaetothyriomycetidae</taxon>
        <taxon>Chaetothyriales</taxon>
        <taxon>Herpotrichiellaceae</taxon>
        <taxon>Exophiala</taxon>
    </lineage>
</organism>
<keyword evidence="2" id="KW-0479">Metal-binding</keyword>
<keyword evidence="4" id="KW-0238">DNA-binding</keyword>
<dbReference type="CDD" id="cd00067">
    <property type="entry name" value="GAL4"/>
    <property type="match status" value="1"/>
</dbReference>